<dbReference type="PANTHER" id="PTHR23342:SF0">
    <property type="entry name" value="N-ACETYLGLUTAMATE SYNTHASE, MITOCHONDRIAL"/>
    <property type="match status" value="1"/>
</dbReference>
<dbReference type="Gene3D" id="3.40.1160.10">
    <property type="entry name" value="Acetylglutamate kinase-like"/>
    <property type="match status" value="1"/>
</dbReference>
<dbReference type="GO" id="GO:0042450">
    <property type="term" value="P:L-arginine biosynthetic process via ornithine"/>
    <property type="evidence" value="ECO:0007669"/>
    <property type="project" value="UniProtKB-UniRule"/>
</dbReference>
<dbReference type="NCBIfam" id="TIGR00761">
    <property type="entry name" value="argB"/>
    <property type="match status" value="1"/>
</dbReference>
<reference evidence="11" key="1">
    <citation type="submission" date="2022-03" db="EMBL/GenBank/DDBJ databases">
        <title>Complete genome sequence of Caldinitratiruptor microaerophilus.</title>
        <authorList>
            <person name="Mukaiyama R."/>
            <person name="Nishiyama T."/>
            <person name="Ueda K."/>
        </authorList>
    </citation>
    <scope>NUCLEOTIDE SEQUENCE</scope>
    <source>
        <strain evidence="11">JCM 16183</strain>
    </source>
</reference>
<dbReference type="AlphaFoldDB" id="A0AA35G8R5"/>
<feature type="binding site" evidence="9">
    <location>
        <position position="186"/>
    </location>
    <ligand>
        <name>substrate</name>
    </ligand>
</feature>
<evidence type="ECO:0000259" key="10">
    <source>
        <dbReference type="Pfam" id="PF00696"/>
    </source>
</evidence>
<evidence type="ECO:0000256" key="7">
    <source>
        <dbReference type="ARBA" id="ARBA00022840"/>
    </source>
</evidence>
<organism evidence="11 12">
    <name type="scientific">Caldinitratiruptor microaerophilus</name>
    <dbReference type="NCBI Taxonomy" id="671077"/>
    <lineage>
        <taxon>Bacteria</taxon>
        <taxon>Bacillati</taxon>
        <taxon>Bacillota</taxon>
        <taxon>Clostridia</taxon>
        <taxon>Eubacteriales</taxon>
        <taxon>Symbiobacteriaceae</taxon>
        <taxon>Caldinitratiruptor</taxon>
    </lineage>
</organism>
<dbReference type="GO" id="GO:0005737">
    <property type="term" value="C:cytoplasm"/>
    <property type="evidence" value="ECO:0007669"/>
    <property type="project" value="UniProtKB-SubCell"/>
</dbReference>
<keyword evidence="3 9" id="KW-0028">Amino-acid biosynthesis</keyword>
<comment type="catalytic activity">
    <reaction evidence="8 9">
        <text>N-acetyl-L-glutamate + ATP = N-acetyl-L-glutamyl 5-phosphate + ADP</text>
        <dbReference type="Rhea" id="RHEA:14629"/>
        <dbReference type="ChEBI" id="CHEBI:30616"/>
        <dbReference type="ChEBI" id="CHEBI:44337"/>
        <dbReference type="ChEBI" id="CHEBI:57936"/>
        <dbReference type="ChEBI" id="CHEBI:456216"/>
        <dbReference type="EC" id="2.7.2.8"/>
    </reaction>
</comment>
<dbReference type="InterPro" id="IPR037528">
    <property type="entry name" value="ArgB"/>
</dbReference>
<dbReference type="CDD" id="cd04250">
    <property type="entry name" value="AAK_NAGK-C"/>
    <property type="match status" value="1"/>
</dbReference>
<evidence type="ECO:0000256" key="4">
    <source>
        <dbReference type="ARBA" id="ARBA00022679"/>
    </source>
</evidence>
<evidence type="ECO:0000256" key="1">
    <source>
        <dbReference type="ARBA" id="ARBA00004828"/>
    </source>
</evidence>
<accession>A0AA35G8R5</accession>
<dbReference type="InterPro" id="IPR041727">
    <property type="entry name" value="NAGK-C"/>
</dbReference>
<dbReference type="HAMAP" id="MF_00082">
    <property type="entry name" value="ArgB"/>
    <property type="match status" value="1"/>
</dbReference>
<keyword evidence="9" id="KW-0963">Cytoplasm</keyword>
<dbReference type="GO" id="GO:0005524">
    <property type="term" value="F:ATP binding"/>
    <property type="evidence" value="ECO:0007669"/>
    <property type="project" value="UniProtKB-UniRule"/>
</dbReference>
<evidence type="ECO:0000256" key="3">
    <source>
        <dbReference type="ARBA" id="ARBA00022605"/>
    </source>
</evidence>
<dbReference type="EMBL" id="AP025628">
    <property type="protein sequence ID" value="BDG61310.1"/>
    <property type="molecule type" value="Genomic_DNA"/>
</dbReference>
<keyword evidence="5 9" id="KW-0547">Nucleotide-binding</keyword>
<comment type="function">
    <text evidence="9">Catalyzes the ATP-dependent phosphorylation of N-acetyl-L-glutamate.</text>
</comment>
<dbReference type="InterPro" id="IPR001057">
    <property type="entry name" value="Glu/AcGlu_kinase"/>
</dbReference>
<protein>
    <recommendedName>
        <fullName evidence="9">Acetylglutamate kinase</fullName>
        <ecNumber evidence="9">2.7.2.8</ecNumber>
    </recommendedName>
    <alternativeName>
        <fullName evidence="9">N-acetyl-L-glutamate 5-phosphotransferase</fullName>
    </alternativeName>
    <alternativeName>
        <fullName evidence="9">NAG kinase</fullName>
        <shortName evidence="9">NAGK</shortName>
    </alternativeName>
</protein>
<dbReference type="PANTHER" id="PTHR23342">
    <property type="entry name" value="N-ACETYLGLUTAMATE SYNTHASE"/>
    <property type="match status" value="1"/>
</dbReference>
<name>A0AA35G8R5_9FIRM</name>
<dbReference type="EC" id="2.7.2.8" evidence="9"/>
<feature type="site" description="Transition state stabilizer" evidence="9">
    <location>
        <position position="29"/>
    </location>
</feature>
<dbReference type="RefSeq" id="WP_264841967.1">
    <property type="nucleotide sequence ID" value="NZ_AP025628.1"/>
</dbReference>
<gene>
    <name evidence="9 11" type="primary">argB</name>
    <name evidence="11" type="ORF">caldi_24000</name>
</gene>
<evidence type="ECO:0000256" key="9">
    <source>
        <dbReference type="HAMAP-Rule" id="MF_00082"/>
    </source>
</evidence>
<dbReference type="SUPFAM" id="SSF53633">
    <property type="entry name" value="Carbamate kinase-like"/>
    <property type="match status" value="1"/>
</dbReference>
<comment type="subcellular location">
    <subcellularLocation>
        <location evidence="9">Cytoplasm</location>
    </subcellularLocation>
</comment>
<comment type="similarity">
    <text evidence="9">Belongs to the acetylglutamate kinase family. ArgB subfamily.</text>
</comment>
<feature type="site" description="Transition state stabilizer" evidence="9">
    <location>
        <position position="249"/>
    </location>
</feature>
<sequence length="291" mass="30580">MQEYIDKAAVLVEALPYIRTFAGKTVVIKYGGAAMAAAGLRDAVMQDVALMRFVGMNPVVVHGGGPEVSALMERLGMTPRFVDGLRVTDAATMEIAQMVLVGKTNREIVGALVAQGAKAIGLSGHDGGLIRATRHLHRGRDGELVDLGFVGDVAAVDAQVIESLTASGFVPVIAPIGLGADGQPYNINADTVAAEVAAALRAEKLVLLTDVEGLRADPADPRSRVSRIAAEDLRDWLAAGRIEGGMIPKVEACLRALEAGVRRVHIVDGRVPHALLLEVFTDQGVGTMVVR</sequence>
<comment type="pathway">
    <text evidence="1 9">Amino-acid biosynthesis; L-arginine biosynthesis; N(2)-acetyl-L-ornithine from L-glutamate: step 2/4.</text>
</comment>
<keyword evidence="4 9" id="KW-0808">Transferase</keyword>
<keyword evidence="7 9" id="KW-0067">ATP-binding</keyword>
<dbReference type="PRINTS" id="PR00474">
    <property type="entry name" value="GLU5KINASE"/>
</dbReference>
<keyword evidence="2 9" id="KW-0055">Arginine biosynthesis</keyword>
<dbReference type="Pfam" id="PF00696">
    <property type="entry name" value="AA_kinase"/>
    <property type="match status" value="1"/>
</dbReference>
<evidence type="ECO:0000313" key="11">
    <source>
        <dbReference type="EMBL" id="BDG61310.1"/>
    </source>
</evidence>
<evidence type="ECO:0000256" key="8">
    <source>
        <dbReference type="ARBA" id="ARBA00048141"/>
    </source>
</evidence>
<dbReference type="FunFam" id="3.40.1160.10:FF:000004">
    <property type="entry name" value="Acetylglutamate kinase"/>
    <property type="match status" value="1"/>
</dbReference>
<evidence type="ECO:0000256" key="6">
    <source>
        <dbReference type="ARBA" id="ARBA00022777"/>
    </source>
</evidence>
<proteinExistence type="inferred from homology"/>
<feature type="domain" description="Aspartate/glutamate/uridylate kinase" evidence="10">
    <location>
        <begin position="24"/>
        <end position="268"/>
    </location>
</feature>
<feature type="binding site" evidence="9">
    <location>
        <begin position="64"/>
        <end position="65"/>
    </location>
    <ligand>
        <name>substrate</name>
    </ligand>
</feature>
<evidence type="ECO:0000313" key="12">
    <source>
        <dbReference type="Proteomes" id="UP001163687"/>
    </source>
</evidence>
<evidence type="ECO:0000256" key="2">
    <source>
        <dbReference type="ARBA" id="ARBA00022571"/>
    </source>
</evidence>
<keyword evidence="6 9" id="KW-0418">Kinase</keyword>
<dbReference type="PIRSF" id="PIRSF000728">
    <property type="entry name" value="NAGK"/>
    <property type="match status" value="1"/>
</dbReference>
<dbReference type="InterPro" id="IPR001048">
    <property type="entry name" value="Asp/Glu/Uridylate_kinase"/>
</dbReference>
<keyword evidence="12" id="KW-1185">Reference proteome</keyword>
<evidence type="ECO:0000256" key="5">
    <source>
        <dbReference type="ARBA" id="ARBA00022741"/>
    </source>
</evidence>
<dbReference type="GO" id="GO:0003991">
    <property type="term" value="F:acetylglutamate kinase activity"/>
    <property type="evidence" value="ECO:0007669"/>
    <property type="project" value="UniProtKB-UniRule"/>
</dbReference>
<dbReference type="InterPro" id="IPR036393">
    <property type="entry name" value="AceGlu_kinase-like_sf"/>
</dbReference>
<feature type="binding site" evidence="9">
    <location>
        <position position="86"/>
    </location>
    <ligand>
        <name>substrate</name>
    </ligand>
</feature>
<dbReference type="KEGG" id="cmic:caldi_24000"/>
<dbReference type="InterPro" id="IPR004662">
    <property type="entry name" value="AcgluKinase_fam"/>
</dbReference>
<dbReference type="Proteomes" id="UP001163687">
    <property type="component" value="Chromosome"/>
</dbReference>